<dbReference type="InterPro" id="IPR002113">
    <property type="entry name" value="ADT_euk_type"/>
</dbReference>
<reference evidence="17" key="1">
    <citation type="journal article" date="2015" name="PLoS ONE">
        <title>Two Adenine Nucleotide Translocase Paralogues Involved in Cell Proliferation and Spermatogenesis in the Silkworm Bombyx mori.</title>
        <authorList>
            <person name="Sugahara R."/>
            <person name="Jouraku A."/>
            <person name="Nakakura T."/>
            <person name="Kusakabe T."/>
            <person name="Yamamoto T."/>
            <person name="Shinohara Y."/>
            <person name="Miyoshi H."/>
            <person name="Shiotsuki T."/>
        </authorList>
    </citation>
    <scope>NUCLEOTIDE SEQUENCE</scope>
    <source>
        <strain evidence="17">Niger</strain>
    </source>
</reference>
<keyword evidence="7" id="KW-0677">Repeat</keyword>
<feature type="transmembrane region" description="Helical" evidence="16">
    <location>
        <begin position="174"/>
        <end position="192"/>
    </location>
</feature>
<comment type="function">
    <text evidence="13">ADP:ATP antiporter that mediates import of ADP into the mitochondrial matrix for ATP synthesis, and export of ATP out to fuel the cell. Cycles between the cytoplasmic-open state (c-state) and the matrix-open state (m-state): operates by the alternating access mechanism with a single substrate-binding site intermittently exposed to either the cytosolic (c-state) or matrix (m-state) side of the inner mitochondrial membrane.</text>
</comment>
<accession>A0A0E4AXB2</accession>
<reference evidence="18" key="2">
    <citation type="journal article" date="2021" name="J. Neurophysiol.">
        <title>Gene transcription changes in a locust model of noise-induced deafness.</title>
        <authorList>
            <person name="French A.S."/>
            <person name="Warren B."/>
        </authorList>
    </citation>
    <scope>NUCLEOTIDE SEQUENCE</scope>
</reference>
<keyword evidence="8" id="KW-0999">Mitochondrion inner membrane</keyword>
<dbReference type="PROSITE" id="PS50920">
    <property type="entry name" value="SOLCAR"/>
    <property type="match status" value="3"/>
</dbReference>
<feature type="repeat" description="Solcar" evidence="14">
    <location>
        <begin position="112"/>
        <end position="202"/>
    </location>
</feature>
<feature type="transmembrane region" description="Helical" evidence="16">
    <location>
        <begin position="212"/>
        <end position="232"/>
    </location>
</feature>
<comment type="subcellular location">
    <subcellularLocation>
        <location evidence="16">Membrane</location>
        <topology evidence="16">Multi-pass membrane protein</topology>
    </subcellularLocation>
    <subcellularLocation>
        <location evidence="1">Mitochondrion inner membrane</location>
        <topology evidence="1">Multi-pass membrane protein</topology>
    </subcellularLocation>
</comment>
<sequence length="300" mass="33179">MSLADPVAFAKDFIAGGVAAAISKTAVAPIERVKLLLQVQHISKQISEEKRYKGIIDCFVRIPREQGVLAYWRGNMANVIRYFPTQALNFAFKDKYKQIFLGGVDKSTQFWRYFLGNLASGGAAGATSLCFVYPLDFARTRLAADVGKAGHEREFTGLGNCIAKIFKSDGMTGLYRGFGVSVQGIIIYRASYFGFFDTAKGYLPNPKNTPFLISWAIAQTVTTGAGIISYPFDTVRRRMMMQSGRAKADIVYKNTMHCWAVIYKTEGGKAFFKGAFSNVLRGTGGALVLVLYDEIKNFLF</sequence>
<dbReference type="InterPro" id="IPR018108">
    <property type="entry name" value="MCP_transmembrane"/>
</dbReference>
<evidence type="ECO:0000256" key="16">
    <source>
        <dbReference type="RuleBase" id="RU368008"/>
    </source>
</evidence>
<protein>
    <recommendedName>
        <fullName evidence="16">ADP/ATP translocase</fullName>
    </recommendedName>
    <alternativeName>
        <fullName evidence="16">ADP,ATP carrier protein</fullName>
    </alternativeName>
</protein>
<evidence type="ECO:0000256" key="7">
    <source>
        <dbReference type="ARBA" id="ARBA00022737"/>
    </source>
</evidence>
<dbReference type="SUPFAM" id="SSF103506">
    <property type="entry name" value="Mitochondrial carrier"/>
    <property type="match status" value="1"/>
</dbReference>
<keyword evidence="4 15" id="KW-0813">Transport</keyword>
<dbReference type="PRINTS" id="PR00927">
    <property type="entry name" value="ADPTRNSLCASE"/>
</dbReference>
<comment type="function">
    <text evidence="16">Catalyzes the exchange of ADP and ATP across the membrane.</text>
</comment>
<evidence type="ECO:0000313" key="17">
    <source>
        <dbReference type="EMBL" id="BAR13240.1"/>
    </source>
</evidence>
<evidence type="ECO:0000256" key="15">
    <source>
        <dbReference type="RuleBase" id="RU000488"/>
    </source>
</evidence>
<dbReference type="GO" id="GO:0140021">
    <property type="term" value="P:mitochondrial ADP transmembrane transport"/>
    <property type="evidence" value="ECO:0007669"/>
    <property type="project" value="InterPro"/>
</dbReference>
<comment type="catalytic activity">
    <reaction evidence="12">
        <text>ADP(in) + ATP(out) = ADP(out) + ATP(in)</text>
        <dbReference type="Rhea" id="RHEA:34999"/>
        <dbReference type="ChEBI" id="CHEBI:30616"/>
        <dbReference type="ChEBI" id="CHEBI:456216"/>
    </reaction>
    <physiologicalReaction direction="left-to-right" evidence="12">
        <dbReference type="Rhea" id="RHEA:35000"/>
    </physiologicalReaction>
</comment>
<evidence type="ECO:0000256" key="2">
    <source>
        <dbReference type="ARBA" id="ARBA00006375"/>
    </source>
</evidence>
<feature type="repeat" description="Solcar" evidence="14">
    <location>
        <begin position="7"/>
        <end position="99"/>
    </location>
</feature>
<dbReference type="EMBL" id="AB928013">
    <property type="protein sequence ID" value="BAR13240.1"/>
    <property type="molecule type" value="mRNA"/>
</dbReference>
<keyword evidence="10" id="KW-0496">Mitochondrion</keyword>
<dbReference type="AlphaFoldDB" id="A0A0E4AXB2"/>
<dbReference type="Pfam" id="PF00153">
    <property type="entry name" value="Mito_carr"/>
    <property type="match status" value="3"/>
</dbReference>
<dbReference type="EMBL" id="MW962753">
    <property type="protein sequence ID" value="QVD39519.1"/>
    <property type="molecule type" value="mRNA"/>
</dbReference>
<dbReference type="PANTHER" id="PTHR45635">
    <property type="entry name" value="ADP,ATP CARRIER PROTEIN 1-RELATED-RELATED"/>
    <property type="match status" value="1"/>
</dbReference>
<keyword evidence="11 14" id="KW-0472">Membrane</keyword>
<dbReference type="GO" id="GO:1990544">
    <property type="term" value="P:mitochondrial ATP transmembrane transport"/>
    <property type="evidence" value="ECO:0007669"/>
    <property type="project" value="InterPro"/>
</dbReference>
<dbReference type="FunFam" id="1.50.40.10:FF:000002">
    <property type="entry name" value="Putative ADP/ATP translocase 2-like"/>
    <property type="match status" value="1"/>
</dbReference>
<gene>
    <name evidence="17" type="primary">SgANTI1</name>
</gene>
<keyword evidence="5" id="KW-0050">Antiport</keyword>
<dbReference type="GO" id="GO:0005471">
    <property type="term" value="F:ATP:ADP antiporter activity"/>
    <property type="evidence" value="ECO:0007669"/>
    <property type="project" value="UniProtKB-UniRule"/>
</dbReference>
<evidence type="ECO:0000256" key="5">
    <source>
        <dbReference type="ARBA" id="ARBA00022449"/>
    </source>
</evidence>
<evidence type="ECO:0000256" key="14">
    <source>
        <dbReference type="PROSITE-ProRule" id="PRU00282"/>
    </source>
</evidence>
<dbReference type="OrthoDB" id="270584at2759"/>
<evidence type="ECO:0000256" key="3">
    <source>
        <dbReference type="ARBA" id="ARBA00011245"/>
    </source>
</evidence>
<dbReference type="Gene3D" id="1.50.40.10">
    <property type="entry name" value="Mitochondrial carrier domain"/>
    <property type="match status" value="1"/>
</dbReference>
<keyword evidence="6 14" id="KW-0812">Transmembrane</keyword>
<proteinExistence type="evidence at transcript level"/>
<evidence type="ECO:0000256" key="6">
    <source>
        <dbReference type="ARBA" id="ARBA00022692"/>
    </source>
</evidence>
<evidence type="ECO:0000256" key="12">
    <source>
        <dbReference type="ARBA" id="ARBA00024143"/>
    </source>
</evidence>
<evidence type="ECO:0000256" key="4">
    <source>
        <dbReference type="ARBA" id="ARBA00022448"/>
    </source>
</evidence>
<dbReference type="InterPro" id="IPR023395">
    <property type="entry name" value="MCP_dom_sf"/>
</dbReference>
<comment type="subunit">
    <text evidence="3 16">Monomer.</text>
</comment>
<evidence type="ECO:0000256" key="10">
    <source>
        <dbReference type="ARBA" id="ARBA00023128"/>
    </source>
</evidence>
<dbReference type="PANTHER" id="PTHR45635:SF14">
    <property type="entry name" value="ADP_ATP TRANSLOCASE"/>
    <property type="match status" value="1"/>
</dbReference>
<evidence type="ECO:0000256" key="13">
    <source>
        <dbReference type="ARBA" id="ARBA00045250"/>
    </source>
</evidence>
<dbReference type="GO" id="GO:0005743">
    <property type="term" value="C:mitochondrial inner membrane"/>
    <property type="evidence" value="ECO:0007669"/>
    <property type="project" value="UniProtKB-SubCell"/>
</dbReference>
<feature type="repeat" description="Solcar" evidence="14">
    <location>
        <begin position="209"/>
        <end position="298"/>
    </location>
</feature>
<evidence type="ECO:0000256" key="8">
    <source>
        <dbReference type="ARBA" id="ARBA00022792"/>
    </source>
</evidence>
<keyword evidence="9 16" id="KW-1133">Transmembrane helix</keyword>
<name>A0A0E4AXB2_SCHGR</name>
<comment type="similarity">
    <text evidence="2 15">Belongs to the mitochondrial carrier (TC 2.A.29) family.</text>
</comment>
<evidence type="ECO:0000256" key="11">
    <source>
        <dbReference type="ARBA" id="ARBA00023136"/>
    </source>
</evidence>
<comment type="caution">
    <text evidence="16">Lacks conserved residue(s) required for the propagation of feature annotation.</text>
</comment>
<evidence type="ECO:0000256" key="9">
    <source>
        <dbReference type="ARBA" id="ARBA00022989"/>
    </source>
</evidence>
<evidence type="ECO:0000313" key="18">
    <source>
        <dbReference type="EMBL" id="QVD39519.1"/>
    </source>
</evidence>
<dbReference type="PRINTS" id="PR00926">
    <property type="entry name" value="MITOCARRIER"/>
</dbReference>
<evidence type="ECO:0000256" key="1">
    <source>
        <dbReference type="ARBA" id="ARBA00004448"/>
    </source>
</evidence>
<dbReference type="InterPro" id="IPR002067">
    <property type="entry name" value="MCP"/>
</dbReference>
<dbReference type="GO" id="GO:1901029">
    <property type="term" value="P:negative regulation of mitochondrial outer membrane permeabilization involved in apoptotic signaling pathway"/>
    <property type="evidence" value="ECO:0007669"/>
    <property type="project" value="TreeGrafter"/>
</dbReference>
<organism evidence="17">
    <name type="scientific">Schistocerca gregaria</name>
    <name type="common">Desert locust</name>
    <name type="synonym">Gryllus gregarius</name>
    <dbReference type="NCBI Taxonomy" id="7010"/>
    <lineage>
        <taxon>Eukaryota</taxon>
        <taxon>Metazoa</taxon>
        <taxon>Ecdysozoa</taxon>
        <taxon>Arthropoda</taxon>
        <taxon>Hexapoda</taxon>
        <taxon>Insecta</taxon>
        <taxon>Pterygota</taxon>
        <taxon>Neoptera</taxon>
        <taxon>Polyneoptera</taxon>
        <taxon>Orthoptera</taxon>
        <taxon>Caelifera</taxon>
        <taxon>Acrididea</taxon>
        <taxon>Acridomorpha</taxon>
        <taxon>Acridoidea</taxon>
        <taxon>Acrididae</taxon>
        <taxon>Cyrtacanthacridinae</taxon>
        <taxon>Schistocerca</taxon>
    </lineage>
</organism>